<dbReference type="Proteomes" id="UP001295684">
    <property type="component" value="Unassembled WGS sequence"/>
</dbReference>
<feature type="region of interest" description="Disordered" evidence="1">
    <location>
        <begin position="1"/>
        <end position="37"/>
    </location>
</feature>
<protein>
    <submittedName>
        <fullName evidence="2">Uncharacterized protein</fullName>
    </submittedName>
</protein>
<sequence length="348" mass="39107">MSKSLHGAQQKREKTIFPADFFQGSRTSDPGKKYHIPRVSMGKDRCTVHRNLMYSPKKEVLQSESTSDISRESISEENIKLPEIRRKFDGEKLVEFKFPYQKDKGQKVQKSFKSTQRENSISRSVIVKQADDISPVSHSTSLDCAVLQRDNNLPSIRGREKRVSSSRINYRCIPEGSRASLKGKIEDGYSSYCPKTEIKVGGKGLMIGKSKDLTKMNLSKEKLAGLKSHPKLQLSKADSSDSEAERMFDLINENAFEELCELTKDDNPFDSILPSEQDLYYKGGTSLRGASANSNISDEEVNLHQKPLHKGSVKEKNVSECLNRTPFKLSVESPEACAQKTAYFGHAE</sequence>
<keyword evidence="3" id="KW-1185">Reference proteome</keyword>
<gene>
    <name evidence="2" type="ORF">ECRASSUSDP1_LOCUS15473</name>
</gene>
<organism evidence="2 3">
    <name type="scientific">Euplotes crassus</name>
    <dbReference type="NCBI Taxonomy" id="5936"/>
    <lineage>
        <taxon>Eukaryota</taxon>
        <taxon>Sar</taxon>
        <taxon>Alveolata</taxon>
        <taxon>Ciliophora</taxon>
        <taxon>Intramacronucleata</taxon>
        <taxon>Spirotrichea</taxon>
        <taxon>Hypotrichia</taxon>
        <taxon>Euplotida</taxon>
        <taxon>Euplotidae</taxon>
        <taxon>Moneuplotes</taxon>
    </lineage>
</organism>
<evidence type="ECO:0000313" key="2">
    <source>
        <dbReference type="EMBL" id="CAI2374121.1"/>
    </source>
</evidence>
<evidence type="ECO:0000256" key="1">
    <source>
        <dbReference type="SAM" id="MobiDB-lite"/>
    </source>
</evidence>
<reference evidence="2" key="1">
    <citation type="submission" date="2023-07" db="EMBL/GenBank/DDBJ databases">
        <authorList>
            <consortium name="AG Swart"/>
            <person name="Singh M."/>
            <person name="Singh A."/>
            <person name="Seah K."/>
            <person name="Emmerich C."/>
        </authorList>
    </citation>
    <scope>NUCLEOTIDE SEQUENCE</scope>
    <source>
        <strain evidence="2">DP1</strain>
    </source>
</reference>
<dbReference type="EMBL" id="CAMPGE010015504">
    <property type="protein sequence ID" value="CAI2374121.1"/>
    <property type="molecule type" value="Genomic_DNA"/>
</dbReference>
<comment type="caution">
    <text evidence="2">The sequence shown here is derived from an EMBL/GenBank/DDBJ whole genome shotgun (WGS) entry which is preliminary data.</text>
</comment>
<accession>A0AAD2CXV3</accession>
<name>A0AAD2CXV3_EUPCR</name>
<proteinExistence type="predicted"/>
<evidence type="ECO:0000313" key="3">
    <source>
        <dbReference type="Proteomes" id="UP001295684"/>
    </source>
</evidence>
<dbReference type="AlphaFoldDB" id="A0AAD2CXV3"/>